<protein>
    <submittedName>
        <fullName evidence="5">Uncharacterized protein KIAA0226-like homolog</fullName>
    </submittedName>
</protein>
<keyword evidence="4" id="KW-1185">Reference proteome</keyword>
<dbReference type="RefSeq" id="XP_006837695.1">
    <property type="nucleotide sequence ID" value="XM_006837631.1"/>
</dbReference>
<feature type="domain" description="Rubicon Homology" evidence="3">
    <location>
        <begin position="442"/>
        <end position="643"/>
    </location>
</feature>
<evidence type="ECO:0000256" key="1">
    <source>
        <dbReference type="ARBA" id="ARBA00023006"/>
    </source>
</evidence>
<dbReference type="InterPro" id="IPR025258">
    <property type="entry name" value="RH_dom"/>
</dbReference>
<proteinExistence type="predicted"/>
<dbReference type="Pfam" id="PF21054">
    <property type="entry name" value="RUBC_PIKBD"/>
    <property type="match status" value="1"/>
</dbReference>
<dbReference type="GO" id="GO:0061910">
    <property type="term" value="P:autophagosome-endosome fusion"/>
    <property type="evidence" value="ECO:0007669"/>
    <property type="project" value="TreeGrafter"/>
</dbReference>
<dbReference type="GO" id="GO:0061909">
    <property type="term" value="P:autophagosome-lysosome fusion"/>
    <property type="evidence" value="ECO:0007669"/>
    <property type="project" value="TreeGrafter"/>
</dbReference>
<accession>A0A9B0T8X9</accession>
<dbReference type="PANTHER" id="PTHR45971:SF2">
    <property type="entry name" value="PROTEIN ASSOCIATED WITH UVRAG AS AUTOPHAGY ENHANCER"/>
    <property type="match status" value="1"/>
</dbReference>
<dbReference type="AlphaFoldDB" id="A0A9B0T8X9"/>
<feature type="region of interest" description="Disordered" evidence="2">
    <location>
        <begin position="136"/>
        <end position="176"/>
    </location>
</feature>
<dbReference type="GO" id="GO:1901981">
    <property type="term" value="F:phosphatidylinositol phosphate binding"/>
    <property type="evidence" value="ECO:0007669"/>
    <property type="project" value="TreeGrafter"/>
</dbReference>
<evidence type="ECO:0000313" key="4">
    <source>
        <dbReference type="Proteomes" id="UP000504623"/>
    </source>
</evidence>
<name>A0A9B0T8X9_CHRAS</name>
<evidence type="ECO:0000256" key="2">
    <source>
        <dbReference type="SAM" id="MobiDB-lite"/>
    </source>
</evidence>
<dbReference type="OrthoDB" id="10067503at2759"/>
<dbReference type="Proteomes" id="UP000504623">
    <property type="component" value="Unplaced"/>
</dbReference>
<feature type="compositionally biased region" description="Polar residues" evidence="2">
    <location>
        <begin position="1"/>
        <end position="12"/>
    </location>
</feature>
<keyword evidence="1" id="KW-0072">Autophagy</keyword>
<gene>
    <name evidence="5" type="primary">KIAA0226L</name>
</gene>
<feature type="region of interest" description="Disordered" evidence="2">
    <location>
        <begin position="1"/>
        <end position="30"/>
    </location>
</feature>
<sequence length="654" mass="72916">MELQTTGLQESPVNPWEGISDASGRADGLPCVSDSDHPPCSLDVRFTRQKAAWINPHCVQPQLQDLCLPVATVGKNGGHLVADIPSPSGPSPTPLGNALTETPLLKESPQLSLDSSSVPGPCGKNRCLFLSSSQERAVLPRSSPQRSQFTSNQTDDSFTLPNHRTTDEGAAQGNGRTISLNSFLPEAFVLPVDIEKENAHFYVADMIISAMEKMKCKILSQWQTENWSVDEARGSLGEDQVDAAVTFDAGVKQESVSSTSPDSGCEGYAVLNVSPVVETATDYGVAKEACSCDSDEFVILELGELNGTTETCGCSSSSSKSGIYEPDFNSAELIAKELYRVFQKCWMLSEVNYQLASSLNADCSTVVNEEHVRKQFESSMDAVQEIKVKSRIRETEDWVPPRFQIIFNVHPPLRRELVVAAQDFFCAGCGTPVAPRFVKRLRYCEYLGKYFCDGCHSYAESCIPARILMMWDFRKYYVSNFSKRLLESIWHQPIFNALTINHSLYAKARELDRVRELQEQLVHIKKLLWTCRFAGSMLQEFEQVPRHLTDEIHLFSLDDLVRIKRGLLLPLLKELLKVSLAHVTDCELCQGRGFICEFCQSKTVIFPFQTATCRRCAVCRACFHKQCFQSSKCPRCARITARRSLMESLPSAAT</sequence>
<dbReference type="InterPro" id="IPR048569">
    <property type="entry name" value="RUBC_PIKBD"/>
</dbReference>
<dbReference type="GO" id="GO:0097352">
    <property type="term" value="P:autophagosome maturation"/>
    <property type="evidence" value="ECO:0007669"/>
    <property type="project" value="TreeGrafter"/>
</dbReference>
<evidence type="ECO:0000259" key="3">
    <source>
        <dbReference type="SMART" id="SM01175"/>
    </source>
</evidence>
<organism evidence="4 5">
    <name type="scientific">Chrysochloris asiatica</name>
    <name type="common">Cape golden mole</name>
    <dbReference type="NCBI Taxonomy" id="185453"/>
    <lineage>
        <taxon>Eukaryota</taxon>
        <taxon>Metazoa</taxon>
        <taxon>Chordata</taxon>
        <taxon>Craniata</taxon>
        <taxon>Vertebrata</taxon>
        <taxon>Euteleostomi</taxon>
        <taxon>Mammalia</taxon>
        <taxon>Eutheria</taxon>
        <taxon>Afrotheria</taxon>
        <taxon>Chrysochloridae</taxon>
        <taxon>Chrysochlorinae</taxon>
        <taxon>Chrysochloris</taxon>
    </lineage>
</organism>
<dbReference type="GeneID" id="102839787"/>
<dbReference type="InterPro" id="IPR052428">
    <property type="entry name" value="Autophagy_HostDef_Reg"/>
</dbReference>
<dbReference type="CTD" id="80183"/>
<dbReference type="SMART" id="SM01175">
    <property type="entry name" value="DUF4206"/>
    <property type="match status" value="1"/>
</dbReference>
<dbReference type="GO" id="GO:0000421">
    <property type="term" value="C:autophagosome membrane"/>
    <property type="evidence" value="ECO:0007669"/>
    <property type="project" value="TreeGrafter"/>
</dbReference>
<dbReference type="Pfam" id="PF13901">
    <property type="entry name" value="RH_dom"/>
    <property type="match status" value="1"/>
</dbReference>
<feature type="compositionally biased region" description="Polar residues" evidence="2">
    <location>
        <begin position="142"/>
        <end position="163"/>
    </location>
</feature>
<evidence type="ECO:0000313" key="5">
    <source>
        <dbReference type="RefSeq" id="XP_006837695.1"/>
    </source>
</evidence>
<dbReference type="PANTHER" id="PTHR45971">
    <property type="entry name" value="PHOX (PX) DOMAIN-CONTAINING PROTEIN"/>
    <property type="match status" value="1"/>
</dbReference>
<reference evidence="5" key="1">
    <citation type="submission" date="2025-08" db="UniProtKB">
        <authorList>
            <consortium name="RefSeq"/>
        </authorList>
    </citation>
    <scope>IDENTIFICATION</scope>
    <source>
        <tissue evidence="5">Spleen</tissue>
    </source>
</reference>